<evidence type="ECO:0000256" key="7">
    <source>
        <dbReference type="ARBA" id="ARBA00022723"/>
    </source>
</evidence>
<keyword evidence="10 15" id="KW-0460">Magnesium</keyword>
<dbReference type="HAMAP" id="MF_00283">
    <property type="entry name" value="Phe_tRNA_synth_beta1"/>
    <property type="match status" value="1"/>
</dbReference>
<evidence type="ECO:0000256" key="4">
    <source>
        <dbReference type="ARBA" id="ARBA00022490"/>
    </source>
</evidence>
<comment type="cofactor">
    <cofactor evidence="15">
        <name>Mg(2+)</name>
        <dbReference type="ChEBI" id="CHEBI:18420"/>
    </cofactor>
    <text evidence="15">Binds 2 magnesium ions per tetramer.</text>
</comment>
<organism evidence="20 21">
    <name type="scientific">Longimonas halophila</name>
    <dbReference type="NCBI Taxonomy" id="1469170"/>
    <lineage>
        <taxon>Bacteria</taxon>
        <taxon>Pseudomonadati</taxon>
        <taxon>Rhodothermota</taxon>
        <taxon>Rhodothermia</taxon>
        <taxon>Rhodothermales</taxon>
        <taxon>Salisaetaceae</taxon>
        <taxon>Longimonas</taxon>
    </lineage>
</organism>
<dbReference type="Gene3D" id="2.40.50.140">
    <property type="entry name" value="Nucleic acid-binding proteins"/>
    <property type="match status" value="1"/>
</dbReference>
<keyword evidence="11 16" id="KW-0694">RNA-binding</keyword>
<dbReference type="Pfam" id="PF17759">
    <property type="entry name" value="tRNA_synthFbeta"/>
    <property type="match status" value="1"/>
</dbReference>
<dbReference type="PANTHER" id="PTHR10947">
    <property type="entry name" value="PHENYLALANYL-TRNA SYNTHETASE BETA CHAIN AND LEUCINE-RICH REPEAT-CONTAINING PROTEIN 47"/>
    <property type="match status" value="1"/>
</dbReference>
<evidence type="ECO:0000259" key="17">
    <source>
        <dbReference type="PROSITE" id="PS50886"/>
    </source>
</evidence>
<keyword evidence="6 15" id="KW-0436">Ligase</keyword>
<dbReference type="Pfam" id="PF03483">
    <property type="entry name" value="B3_4"/>
    <property type="match status" value="1"/>
</dbReference>
<dbReference type="SUPFAM" id="SSF56037">
    <property type="entry name" value="PheT/TilS domain"/>
    <property type="match status" value="1"/>
</dbReference>
<evidence type="ECO:0000256" key="1">
    <source>
        <dbReference type="ARBA" id="ARBA00004496"/>
    </source>
</evidence>
<evidence type="ECO:0000256" key="12">
    <source>
        <dbReference type="ARBA" id="ARBA00022917"/>
    </source>
</evidence>
<comment type="caution">
    <text evidence="20">The sequence shown here is derived from an EMBL/GenBank/DDBJ whole genome shotgun (WGS) entry which is preliminary data.</text>
</comment>
<feature type="binding site" evidence="15">
    <location>
        <position position="480"/>
    </location>
    <ligand>
        <name>Mg(2+)</name>
        <dbReference type="ChEBI" id="CHEBI:18420"/>
        <note>shared with alpha subunit</note>
    </ligand>
</feature>
<keyword evidence="21" id="KW-1185">Reference proteome</keyword>
<evidence type="ECO:0000256" key="11">
    <source>
        <dbReference type="ARBA" id="ARBA00022884"/>
    </source>
</evidence>
<dbReference type="AlphaFoldDB" id="A0A2H3NZ99"/>
<dbReference type="RefSeq" id="WP_098061382.1">
    <property type="nucleotide sequence ID" value="NZ_PDEP01000003.1"/>
</dbReference>
<feature type="domain" description="FDX-ACB" evidence="18">
    <location>
        <begin position="724"/>
        <end position="816"/>
    </location>
</feature>
<keyword evidence="13 15" id="KW-0030">Aminoacyl-tRNA synthetase</keyword>
<dbReference type="SUPFAM" id="SSF55681">
    <property type="entry name" value="Class II aaRS and biotin synthetases"/>
    <property type="match status" value="1"/>
</dbReference>
<evidence type="ECO:0000256" key="13">
    <source>
        <dbReference type="ARBA" id="ARBA00023146"/>
    </source>
</evidence>
<dbReference type="GO" id="GO:0006432">
    <property type="term" value="P:phenylalanyl-tRNA aminoacylation"/>
    <property type="evidence" value="ECO:0007669"/>
    <property type="project" value="UniProtKB-UniRule"/>
</dbReference>
<evidence type="ECO:0000256" key="2">
    <source>
        <dbReference type="ARBA" id="ARBA00008653"/>
    </source>
</evidence>
<sequence>MDCSIQWLRRYAAPQADADTIADLLTMAGLEVDGIARYGQPLDDLVIGHIEAVHTHPNADRLVLCDVATNPDATVQIVCGAPNVAAGQRVPVAPAGTTLQLPTEKGSDERQPITLEAREIRGEMSNGMICSAHELGLTSDASGIMVLDDEAPVGMPFVEYLQAHNITPTDTVLDIDLTPNRADAASHIGVARDLSALTGAPLHRPNVDLPDEGGPVAERFSVSIADAEACPRYVALCVEDVEVGPSPVWLQQRLERIGLRPRNVIVDITNFVLHECGQPLHAFDADTLHGNEIHVGTATEDTPFTTLDDQERTCPAGTLFIRDAERPVAIAGVMGGADTEVTEDTTTVLIESAYFDPSHIRRTAKALALQTDSSYRFERGVDRDGQVWAAARAADLMVKLAGGTRVNGMIDAHPHPPEPRTVTLRPERANALLGTDLARADMQTHLESIGIAAEPTGEGLRCTLPTWRPDLAIEEDLIEEVARLHGYDRIPRPERIQIPARIADLPGSERTHRNEARQLLRGAGFREIYTNSMLPLEVAEQFNPHDTPVVETQNPISREMAALRPRLLPGALRVLQHNHNHGQDAIRLFEFGRVMRRATADEATQVPGTTEHEALLIAATGPDAPRHWDRAARNTDVYDLKGTVADLLSALGAPAQFTPSTSTPRYVAYALDIAADDVALGTLACIHPDTAAHYDLDEAVLVAELDWEAVSRVVDTQPGYQPVPRVPVVERDLAVLVDANAPVGPLLDTAKDAGAPLVQQADLFDLYEGKGIPSGQKSVALSVRLAADHTLTDSEIDACMDSITSALQHTHSATLRQQ</sequence>
<evidence type="ECO:0000256" key="5">
    <source>
        <dbReference type="ARBA" id="ARBA00022555"/>
    </source>
</evidence>
<dbReference type="InterPro" id="IPR020825">
    <property type="entry name" value="Phe-tRNA_synthase-like_B3/B4"/>
</dbReference>
<dbReference type="SUPFAM" id="SSF46955">
    <property type="entry name" value="Putative DNA-binding domain"/>
    <property type="match status" value="1"/>
</dbReference>
<evidence type="ECO:0000256" key="3">
    <source>
        <dbReference type="ARBA" id="ARBA00011209"/>
    </source>
</evidence>
<feature type="binding site" evidence="15">
    <location>
        <position position="470"/>
    </location>
    <ligand>
        <name>Mg(2+)</name>
        <dbReference type="ChEBI" id="CHEBI:18420"/>
        <note>shared with alpha subunit</note>
    </ligand>
</feature>
<dbReference type="GO" id="GO:0000049">
    <property type="term" value="F:tRNA binding"/>
    <property type="evidence" value="ECO:0007669"/>
    <property type="project" value="UniProtKB-UniRule"/>
</dbReference>
<dbReference type="EC" id="6.1.1.20" evidence="15"/>
<proteinExistence type="inferred from homology"/>
<dbReference type="InterPro" id="IPR002547">
    <property type="entry name" value="tRNA-bd_dom"/>
</dbReference>
<evidence type="ECO:0000313" key="20">
    <source>
        <dbReference type="EMBL" id="PEN08343.1"/>
    </source>
</evidence>
<keyword evidence="12 15" id="KW-0648">Protein biosynthesis</keyword>
<dbReference type="SUPFAM" id="SSF54991">
    <property type="entry name" value="Anticodon-binding domain of PheRS"/>
    <property type="match status" value="1"/>
</dbReference>
<dbReference type="Gene3D" id="3.30.930.10">
    <property type="entry name" value="Bira Bifunctional Protein, Domain 2"/>
    <property type="match status" value="1"/>
</dbReference>
<dbReference type="SMART" id="SM00873">
    <property type="entry name" value="B3_4"/>
    <property type="match status" value="1"/>
</dbReference>
<dbReference type="SUPFAM" id="SSF50249">
    <property type="entry name" value="Nucleic acid-binding proteins"/>
    <property type="match status" value="1"/>
</dbReference>
<evidence type="ECO:0000256" key="6">
    <source>
        <dbReference type="ARBA" id="ARBA00022598"/>
    </source>
</evidence>
<dbReference type="FunFam" id="3.30.56.10:FF:000002">
    <property type="entry name" value="Phenylalanine--tRNA ligase beta subunit"/>
    <property type="match status" value="1"/>
</dbReference>
<dbReference type="InterPro" id="IPR045864">
    <property type="entry name" value="aa-tRNA-synth_II/BPL/LPL"/>
</dbReference>
<dbReference type="InterPro" id="IPR004532">
    <property type="entry name" value="Phe-tRNA-ligase_IIc_bsu_bact"/>
</dbReference>
<dbReference type="SMART" id="SM00874">
    <property type="entry name" value="B5"/>
    <property type="match status" value="1"/>
</dbReference>
<evidence type="ECO:0000256" key="10">
    <source>
        <dbReference type="ARBA" id="ARBA00022842"/>
    </source>
</evidence>
<feature type="domain" description="B5" evidence="19">
    <location>
        <begin position="417"/>
        <end position="492"/>
    </location>
</feature>
<keyword evidence="9 15" id="KW-0067">ATP-binding</keyword>
<dbReference type="InterPro" id="IPR041616">
    <property type="entry name" value="PheRS_beta_core"/>
</dbReference>
<dbReference type="GO" id="GO:0009328">
    <property type="term" value="C:phenylalanine-tRNA ligase complex"/>
    <property type="evidence" value="ECO:0007669"/>
    <property type="project" value="TreeGrafter"/>
</dbReference>
<protein>
    <recommendedName>
        <fullName evidence="15">Phenylalanine--tRNA ligase beta subunit</fullName>
        <ecNumber evidence="15">6.1.1.20</ecNumber>
    </recommendedName>
    <alternativeName>
        <fullName evidence="15">Phenylalanyl-tRNA synthetase beta subunit</fullName>
        <shortName evidence="15">PheRS</shortName>
    </alternativeName>
</protein>
<dbReference type="EMBL" id="PDEP01000003">
    <property type="protein sequence ID" value="PEN08343.1"/>
    <property type="molecule type" value="Genomic_DNA"/>
</dbReference>
<comment type="similarity">
    <text evidence="2 15">Belongs to the phenylalanyl-tRNA synthetase beta subunit family. Type 1 subfamily.</text>
</comment>
<dbReference type="InterPro" id="IPR045060">
    <property type="entry name" value="Phe-tRNA-ligase_IIc_bsu"/>
</dbReference>
<dbReference type="PROSITE" id="PS51447">
    <property type="entry name" value="FDX_ACB"/>
    <property type="match status" value="1"/>
</dbReference>
<dbReference type="PANTHER" id="PTHR10947:SF0">
    <property type="entry name" value="PHENYLALANINE--TRNA LIGASE BETA SUBUNIT"/>
    <property type="match status" value="1"/>
</dbReference>
<reference evidence="20 21" key="1">
    <citation type="submission" date="2017-10" db="EMBL/GenBank/DDBJ databases">
        <title>Draft genome of Longimonas halophila.</title>
        <authorList>
            <person name="Goh K.M."/>
            <person name="Shamsir M.S."/>
            <person name="Lim S.W."/>
        </authorList>
    </citation>
    <scope>NUCLEOTIDE SEQUENCE [LARGE SCALE GENOMIC DNA]</scope>
    <source>
        <strain evidence="20 21">KCTC 42399</strain>
    </source>
</reference>
<keyword evidence="5 16" id="KW-0820">tRNA-binding</keyword>
<evidence type="ECO:0000256" key="15">
    <source>
        <dbReference type="HAMAP-Rule" id="MF_00283"/>
    </source>
</evidence>
<feature type="domain" description="TRNA-binding" evidence="17">
    <location>
        <begin position="39"/>
        <end position="158"/>
    </location>
</feature>
<keyword evidence="4 15" id="KW-0963">Cytoplasm</keyword>
<dbReference type="PROSITE" id="PS51483">
    <property type="entry name" value="B5"/>
    <property type="match status" value="1"/>
</dbReference>
<dbReference type="GO" id="GO:0005524">
    <property type="term" value="F:ATP binding"/>
    <property type="evidence" value="ECO:0007669"/>
    <property type="project" value="UniProtKB-UniRule"/>
</dbReference>
<dbReference type="FunFam" id="3.50.40.10:FF:000001">
    <property type="entry name" value="Phenylalanine--tRNA ligase beta subunit"/>
    <property type="match status" value="1"/>
</dbReference>
<feature type="binding site" evidence="15">
    <location>
        <position position="479"/>
    </location>
    <ligand>
        <name>Mg(2+)</name>
        <dbReference type="ChEBI" id="CHEBI:18420"/>
        <note>shared with alpha subunit</note>
    </ligand>
</feature>
<comment type="subunit">
    <text evidence="3 15">Tetramer of two alpha and two beta subunits.</text>
</comment>
<dbReference type="InterPro" id="IPR012340">
    <property type="entry name" value="NA-bd_OB-fold"/>
</dbReference>
<accession>A0A2H3NZ99</accession>
<comment type="subcellular location">
    <subcellularLocation>
        <location evidence="1 15">Cytoplasm</location>
    </subcellularLocation>
</comment>
<dbReference type="Gene3D" id="3.50.40.10">
    <property type="entry name" value="Phenylalanyl-trna Synthetase, Chain B, domain 3"/>
    <property type="match status" value="1"/>
</dbReference>
<dbReference type="InterPro" id="IPR005146">
    <property type="entry name" value="B3/B4_tRNA-bd"/>
</dbReference>
<evidence type="ECO:0000256" key="8">
    <source>
        <dbReference type="ARBA" id="ARBA00022741"/>
    </source>
</evidence>
<dbReference type="CDD" id="cd02796">
    <property type="entry name" value="tRNA_bind_bactPheRS"/>
    <property type="match status" value="1"/>
</dbReference>
<dbReference type="Pfam" id="PF03147">
    <property type="entry name" value="FDX-ACB"/>
    <property type="match status" value="1"/>
</dbReference>
<dbReference type="InterPro" id="IPR005147">
    <property type="entry name" value="tRNA_synthase_B5-dom"/>
</dbReference>
<dbReference type="Gene3D" id="3.30.56.10">
    <property type="match status" value="2"/>
</dbReference>
<dbReference type="NCBIfam" id="TIGR00472">
    <property type="entry name" value="pheT_bact"/>
    <property type="match status" value="1"/>
</dbReference>
<dbReference type="GO" id="GO:0000287">
    <property type="term" value="F:magnesium ion binding"/>
    <property type="evidence" value="ECO:0007669"/>
    <property type="project" value="UniProtKB-UniRule"/>
</dbReference>
<dbReference type="CDD" id="cd00769">
    <property type="entry name" value="PheRS_beta_core"/>
    <property type="match status" value="1"/>
</dbReference>
<dbReference type="GO" id="GO:0004826">
    <property type="term" value="F:phenylalanine-tRNA ligase activity"/>
    <property type="evidence" value="ECO:0007669"/>
    <property type="project" value="UniProtKB-UniRule"/>
</dbReference>
<dbReference type="InterPro" id="IPR009061">
    <property type="entry name" value="DNA-bd_dom_put_sf"/>
</dbReference>
<dbReference type="Pfam" id="PF03484">
    <property type="entry name" value="B5"/>
    <property type="match status" value="1"/>
</dbReference>
<dbReference type="InterPro" id="IPR033714">
    <property type="entry name" value="tRNA_bind_bactPheRS"/>
</dbReference>
<keyword evidence="8 15" id="KW-0547">Nucleotide-binding</keyword>
<gene>
    <name evidence="15" type="primary">pheT</name>
    <name evidence="20" type="ORF">CRI93_04305</name>
</gene>
<dbReference type="Proteomes" id="UP000221024">
    <property type="component" value="Unassembled WGS sequence"/>
</dbReference>
<keyword evidence="7 15" id="KW-0479">Metal-binding</keyword>
<evidence type="ECO:0000259" key="19">
    <source>
        <dbReference type="PROSITE" id="PS51483"/>
    </source>
</evidence>
<feature type="binding site" evidence="15">
    <location>
        <position position="476"/>
    </location>
    <ligand>
        <name>Mg(2+)</name>
        <dbReference type="ChEBI" id="CHEBI:18420"/>
        <note>shared with alpha subunit</note>
    </ligand>
</feature>
<evidence type="ECO:0000256" key="16">
    <source>
        <dbReference type="PROSITE-ProRule" id="PRU00209"/>
    </source>
</evidence>
<evidence type="ECO:0000256" key="14">
    <source>
        <dbReference type="ARBA" id="ARBA00049255"/>
    </source>
</evidence>
<dbReference type="OrthoDB" id="9805455at2"/>
<dbReference type="SMART" id="SM00896">
    <property type="entry name" value="FDX-ACB"/>
    <property type="match status" value="1"/>
</dbReference>
<dbReference type="PROSITE" id="PS50886">
    <property type="entry name" value="TRBD"/>
    <property type="match status" value="1"/>
</dbReference>
<dbReference type="Gene3D" id="3.30.70.380">
    <property type="entry name" value="Ferrodoxin-fold anticodon-binding domain"/>
    <property type="match status" value="1"/>
</dbReference>
<comment type="catalytic activity">
    <reaction evidence="14 15">
        <text>tRNA(Phe) + L-phenylalanine + ATP = L-phenylalanyl-tRNA(Phe) + AMP + diphosphate + H(+)</text>
        <dbReference type="Rhea" id="RHEA:19413"/>
        <dbReference type="Rhea" id="RHEA-COMP:9668"/>
        <dbReference type="Rhea" id="RHEA-COMP:9699"/>
        <dbReference type="ChEBI" id="CHEBI:15378"/>
        <dbReference type="ChEBI" id="CHEBI:30616"/>
        <dbReference type="ChEBI" id="CHEBI:33019"/>
        <dbReference type="ChEBI" id="CHEBI:58095"/>
        <dbReference type="ChEBI" id="CHEBI:78442"/>
        <dbReference type="ChEBI" id="CHEBI:78531"/>
        <dbReference type="ChEBI" id="CHEBI:456215"/>
        <dbReference type="EC" id="6.1.1.20"/>
    </reaction>
</comment>
<evidence type="ECO:0000256" key="9">
    <source>
        <dbReference type="ARBA" id="ARBA00022840"/>
    </source>
</evidence>
<evidence type="ECO:0000259" key="18">
    <source>
        <dbReference type="PROSITE" id="PS51447"/>
    </source>
</evidence>
<dbReference type="InterPro" id="IPR036690">
    <property type="entry name" value="Fdx_antiC-bd_sf"/>
</dbReference>
<name>A0A2H3NZ99_9BACT</name>
<evidence type="ECO:0000313" key="21">
    <source>
        <dbReference type="Proteomes" id="UP000221024"/>
    </source>
</evidence>
<dbReference type="Pfam" id="PF01588">
    <property type="entry name" value="tRNA_bind"/>
    <property type="match status" value="1"/>
</dbReference>
<dbReference type="InterPro" id="IPR005121">
    <property type="entry name" value="Fdx_antiC-bd"/>
</dbReference>